<evidence type="ECO:0000313" key="3">
    <source>
        <dbReference type="Proteomes" id="UP000199555"/>
    </source>
</evidence>
<dbReference type="RefSeq" id="WP_175558951.1">
    <property type="nucleotide sequence ID" value="NZ_FNGE01000084.1"/>
</dbReference>
<feature type="compositionally biased region" description="Basic and acidic residues" evidence="1">
    <location>
        <begin position="91"/>
        <end position="130"/>
    </location>
</feature>
<dbReference type="AlphaFoldDB" id="A0A1G9PT35"/>
<feature type="compositionally biased region" description="Polar residues" evidence="1">
    <location>
        <begin position="45"/>
        <end position="60"/>
    </location>
</feature>
<feature type="region of interest" description="Disordered" evidence="1">
    <location>
        <begin position="39"/>
        <end position="130"/>
    </location>
</feature>
<gene>
    <name evidence="2" type="ORF">SAMN04487971_1841</name>
</gene>
<sequence length="130" mass="14562">DRLGPLTQDGAAQGLAYAGAVDRDGREGRQDLATRLREAWEARQSRTASDTVAASGQTPEPESARSLAERLREAAQGIDRGTLAEAAARLQESREAEKRQRVQEAERLKEQERLRERETRHRDRGMDHGM</sequence>
<dbReference type="EMBL" id="FNGE01000084">
    <property type="protein sequence ID" value="SDM01803.1"/>
    <property type="molecule type" value="Genomic_DNA"/>
</dbReference>
<evidence type="ECO:0000256" key="1">
    <source>
        <dbReference type="SAM" id="MobiDB-lite"/>
    </source>
</evidence>
<evidence type="ECO:0008006" key="4">
    <source>
        <dbReference type="Google" id="ProtNLM"/>
    </source>
</evidence>
<keyword evidence="3" id="KW-1185">Reference proteome</keyword>
<feature type="non-terminal residue" evidence="2">
    <location>
        <position position="1"/>
    </location>
</feature>
<evidence type="ECO:0000313" key="2">
    <source>
        <dbReference type="EMBL" id="SDM01803.1"/>
    </source>
</evidence>
<protein>
    <recommendedName>
        <fullName evidence="4">MobA/MobL family protein</fullName>
    </recommendedName>
</protein>
<dbReference type="Proteomes" id="UP000199555">
    <property type="component" value="Unassembled WGS sequence"/>
</dbReference>
<name>A0A1G9PT35_9RHOB</name>
<reference evidence="3" key="1">
    <citation type="submission" date="2016-10" db="EMBL/GenBank/DDBJ databases">
        <authorList>
            <person name="Varghese N."/>
            <person name="Submissions S."/>
        </authorList>
    </citation>
    <scope>NUCLEOTIDE SEQUENCE [LARGE SCALE GENOMIC DNA]</scope>
    <source>
        <strain evidence="3">CGMCC 1.7655</strain>
    </source>
</reference>
<organism evidence="2 3">
    <name type="scientific">Paracoccus chinensis</name>
    <dbReference type="NCBI Taxonomy" id="525640"/>
    <lineage>
        <taxon>Bacteria</taxon>
        <taxon>Pseudomonadati</taxon>
        <taxon>Pseudomonadota</taxon>
        <taxon>Alphaproteobacteria</taxon>
        <taxon>Rhodobacterales</taxon>
        <taxon>Paracoccaceae</taxon>
        <taxon>Paracoccus</taxon>
    </lineage>
</organism>
<accession>A0A1G9PT35</accession>
<proteinExistence type="predicted"/>